<dbReference type="InterPro" id="IPR036179">
    <property type="entry name" value="Ig-like_dom_sf"/>
</dbReference>
<accession>A0A7J8D6S0</accession>
<sequence length="182" mass="19715">MGSRLLCCVALCLLGAGSADSGVTQTPSHLVRVRGQTATLRCSFVSGHHSVYWYQQALGQGPEFLVQYYDGKERAKGKLPARFSVQPLSNSRSELNMSSLEPGDSALYLCASSLDTASQSHRHPVHKAPCAGSGRDRWGGSCQPDGLRPEDSACLPRTLCHSQVCCVLLLTEIMGQEYYVTH</sequence>
<dbReference type="Proteomes" id="UP000593571">
    <property type="component" value="Unassembled WGS sequence"/>
</dbReference>
<gene>
    <name evidence="5" type="ORF">HJG63_008861</name>
</gene>
<evidence type="ECO:0000313" key="6">
    <source>
        <dbReference type="Proteomes" id="UP000593571"/>
    </source>
</evidence>
<dbReference type="AlphaFoldDB" id="A0A7J8D6S0"/>
<dbReference type="PANTHER" id="PTHR23268:SF101">
    <property type="entry name" value="T CELL RECEPTOR BETA VARIABLE 9"/>
    <property type="match status" value="1"/>
</dbReference>
<feature type="domain" description="Ig-like" evidence="4">
    <location>
        <begin position="21"/>
        <end position="126"/>
    </location>
</feature>
<dbReference type="PROSITE" id="PS50835">
    <property type="entry name" value="IG_LIKE"/>
    <property type="match status" value="1"/>
</dbReference>
<dbReference type="Pfam" id="PF07686">
    <property type="entry name" value="V-set"/>
    <property type="match status" value="1"/>
</dbReference>
<evidence type="ECO:0000256" key="2">
    <source>
        <dbReference type="ARBA" id="ARBA00022859"/>
    </source>
</evidence>
<comment type="caution">
    <text evidence="5">The sequence shown here is derived from an EMBL/GenBank/DDBJ whole genome shotgun (WGS) entry which is preliminary data.</text>
</comment>
<feature type="chain" id="PRO_5029555020" description="Ig-like domain-containing protein" evidence="3">
    <location>
        <begin position="20"/>
        <end position="182"/>
    </location>
</feature>
<keyword evidence="2" id="KW-0391">Immunity</keyword>
<dbReference type="InterPro" id="IPR003599">
    <property type="entry name" value="Ig_sub"/>
</dbReference>
<organism evidence="5 6">
    <name type="scientific">Rousettus aegyptiacus</name>
    <name type="common">Egyptian fruit bat</name>
    <name type="synonym">Pteropus aegyptiacus</name>
    <dbReference type="NCBI Taxonomy" id="9407"/>
    <lineage>
        <taxon>Eukaryota</taxon>
        <taxon>Metazoa</taxon>
        <taxon>Chordata</taxon>
        <taxon>Craniata</taxon>
        <taxon>Vertebrata</taxon>
        <taxon>Euteleostomi</taxon>
        <taxon>Mammalia</taxon>
        <taxon>Eutheria</taxon>
        <taxon>Laurasiatheria</taxon>
        <taxon>Chiroptera</taxon>
        <taxon>Yinpterochiroptera</taxon>
        <taxon>Pteropodoidea</taxon>
        <taxon>Pteropodidae</taxon>
        <taxon>Rousettinae</taxon>
        <taxon>Rousettus</taxon>
    </lineage>
</organism>
<dbReference type="GO" id="GO:0005886">
    <property type="term" value="C:plasma membrane"/>
    <property type="evidence" value="ECO:0007669"/>
    <property type="project" value="TreeGrafter"/>
</dbReference>
<dbReference type="SUPFAM" id="SSF48726">
    <property type="entry name" value="Immunoglobulin"/>
    <property type="match status" value="1"/>
</dbReference>
<protein>
    <recommendedName>
        <fullName evidence="4">Ig-like domain-containing protein</fullName>
    </recommendedName>
</protein>
<reference evidence="5 6" key="1">
    <citation type="journal article" date="2020" name="Nature">
        <title>Six reference-quality genomes reveal evolution of bat adaptations.</title>
        <authorList>
            <person name="Jebb D."/>
            <person name="Huang Z."/>
            <person name="Pippel M."/>
            <person name="Hughes G.M."/>
            <person name="Lavrichenko K."/>
            <person name="Devanna P."/>
            <person name="Winkler S."/>
            <person name="Jermiin L.S."/>
            <person name="Skirmuntt E.C."/>
            <person name="Katzourakis A."/>
            <person name="Burkitt-Gray L."/>
            <person name="Ray D.A."/>
            <person name="Sullivan K.A.M."/>
            <person name="Roscito J.G."/>
            <person name="Kirilenko B.M."/>
            <person name="Davalos L.M."/>
            <person name="Corthals A.P."/>
            <person name="Power M.L."/>
            <person name="Jones G."/>
            <person name="Ransome R.D."/>
            <person name="Dechmann D.K.N."/>
            <person name="Locatelli A.G."/>
            <person name="Puechmaille S.J."/>
            <person name="Fedrigo O."/>
            <person name="Jarvis E.D."/>
            <person name="Hiller M."/>
            <person name="Vernes S.C."/>
            <person name="Myers E.W."/>
            <person name="Teeling E.C."/>
        </authorList>
    </citation>
    <scope>NUCLEOTIDE SEQUENCE [LARGE SCALE GENOMIC DNA]</scope>
    <source>
        <strain evidence="5">MRouAeg1</strain>
        <tissue evidence="5">Muscle</tissue>
    </source>
</reference>
<keyword evidence="1 3" id="KW-0732">Signal</keyword>
<dbReference type="InterPro" id="IPR007110">
    <property type="entry name" value="Ig-like_dom"/>
</dbReference>
<dbReference type="EMBL" id="JACASE010000013">
    <property type="protein sequence ID" value="KAF6418861.1"/>
    <property type="molecule type" value="Genomic_DNA"/>
</dbReference>
<dbReference type="GO" id="GO:0002376">
    <property type="term" value="P:immune system process"/>
    <property type="evidence" value="ECO:0007669"/>
    <property type="project" value="UniProtKB-KW"/>
</dbReference>
<evidence type="ECO:0000313" key="5">
    <source>
        <dbReference type="EMBL" id="KAF6418861.1"/>
    </source>
</evidence>
<evidence type="ECO:0000256" key="1">
    <source>
        <dbReference type="ARBA" id="ARBA00022729"/>
    </source>
</evidence>
<proteinExistence type="predicted"/>
<dbReference type="PANTHER" id="PTHR23268">
    <property type="entry name" value="T-CELL RECEPTOR BETA CHAIN"/>
    <property type="match status" value="1"/>
</dbReference>
<dbReference type="Gene3D" id="2.60.40.10">
    <property type="entry name" value="Immunoglobulins"/>
    <property type="match status" value="1"/>
</dbReference>
<dbReference type="InterPro" id="IPR013106">
    <property type="entry name" value="Ig_V-set"/>
</dbReference>
<evidence type="ECO:0000256" key="3">
    <source>
        <dbReference type="SAM" id="SignalP"/>
    </source>
</evidence>
<dbReference type="SMART" id="SM00409">
    <property type="entry name" value="IG"/>
    <property type="match status" value="1"/>
</dbReference>
<name>A0A7J8D6S0_ROUAE</name>
<keyword evidence="6" id="KW-1185">Reference proteome</keyword>
<dbReference type="SMART" id="SM00406">
    <property type="entry name" value="IGv"/>
    <property type="match status" value="1"/>
</dbReference>
<feature type="signal peptide" evidence="3">
    <location>
        <begin position="1"/>
        <end position="19"/>
    </location>
</feature>
<dbReference type="InterPro" id="IPR013783">
    <property type="entry name" value="Ig-like_fold"/>
</dbReference>
<dbReference type="InterPro" id="IPR050413">
    <property type="entry name" value="TCR_beta_variable"/>
</dbReference>
<evidence type="ECO:0000259" key="4">
    <source>
        <dbReference type="PROSITE" id="PS50835"/>
    </source>
</evidence>
<dbReference type="GO" id="GO:0007166">
    <property type="term" value="P:cell surface receptor signaling pathway"/>
    <property type="evidence" value="ECO:0007669"/>
    <property type="project" value="TreeGrafter"/>
</dbReference>